<evidence type="ECO:0000256" key="2">
    <source>
        <dbReference type="PROSITE-ProRule" id="PRU00504"/>
    </source>
</evidence>
<evidence type="ECO:0000313" key="5">
    <source>
        <dbReference type="EMBL" id="EEN60862.1"/>
    </source>
</evidence>
<accession>C3YG57</accession>
<dbReference type="InParanoid" id="C3YG57"/>
<feature type="transmembrane region" description="Helical" evidence="4">
    <location>
        <begin position="132"/>
        <end position="155"/>
    </location>
</feature>
<dbReference type="AlphaFoldDB" id="C3YG57"/>
<dbReference type="InterPro" id="IPR001258">
    <property type="entry name" value="NHL_repeat"/>
</dbReference>
<feature type="compositionally biased region" description="Polar residues" evidence="3">
    <location>
        <begin position="21"/>
        <end position="31"/>
    </location>
</feature>
<keyword evidence="4" id="KW-1133">Transmembrane helix</keyword>
<keyword evidence="4" id="KW-0812">Transmembrane</keyword>
<name>C3YG57_BRAFL</name>
<evidence type="ECO:0008006" key="6">
    <source>
        <dbReference type="Google" id="ProtNLM"/>
    </source>
</evidence>
<dbReference type="Pfam" id="PF01436">
    <property type="entry name" value="NHL"/>
    <property type="match status" value="1"/>
</dbReference>
<gene>
    <name evidence="5" type="ORF">BRAFLDRAFT_70704</name>
</gene>
<proteinExistence type="predicted"/>
<dbReference type="InterPro" id="IPR011042">
    <property type="entry name" value="6-blade_b-propeller_TolB-like"/>
</dbReference>
<reference evidence="5" key="1">
    <citation type="journal article" date="2008" name="Nature">
        <title>The amphioxus genome and the evolution of the chordate karyotype.</title>
        <authorList>
            <consortium name="US DOE Joint Genome Institute (JGI-PGF)"/>
            <person name="Putnam N.H."/>
            <person name="Butts T."/>
            <person name="Ferrier D.E.K."/>
            <person name="Furlong R.F."/>
            <person name="Hellsten U."/>
            <person name="Kawashima T."/>
            <person name="Robinson-Rechavi M."/>
            <person name="Shoguchi E."/>
            <person name="Terry A."/>
            <person name="Yu J.-K."/>
            <person name="Benito-Gutierrez E.L."/>
            <person name="Dubchak I."/>
            <person name="Garcia-Fernandez J."/>
            <person name="Gibson-Brown J.J."/>
            <person name="Grigoriev I.V."/>
            <person name="Horton A.C."/>
            <person name="de Jong P.J."/>
            <person name="Jurka J."/>
            <person name="Kapitonov V.V."/>
            <person name="Kohara Y."/>
            <person name="Kuroki Y."/>
            <person name="Lindquist E."/>
            <person name="Lucas S."/>
            <person name="Osoegawa K."/>
            <person name="Pennacchio L.A."/>
            <person name="Salamov A.A."/>
            <person name="Satou Y."/>
            <person name="Sauka-Spengler T."/>
            <person name="Schmutz J."/>
            <person name="Shin-I T."/>
            <person name="Toyoda A."/>
            <person name="Bronner-Fraser M."/>
            <person name="Fujiyama A."/>
            <person name="Holland L.Z."/>
            <person name="Holland P.W.H."/>
            <person name="Satoh N."/>
            <person name="Rokhsar D.S."/>
        </authorList>
    </citation>
    <scope>NUCLEOTIDE SEQUENCE [LARGE SCALE GENOMIC DNA]</scope>
    <source>
        <strain evidence="5">S238N-H82</strain>
        <tissue evidence="5">Testes</tissue>
    </source>
</reference>
<dbReference type="InterPro" id="IPR050952">
    <property type="entry name" value="TRIM-NHL_E3_ligases"/>
</dbReference>
<dbReference type="PROSITE" id="PS51125">
    <property type="entry name" value="NHL"/>
    <property type="match status" value="1"/>
</dbReference>
<keyword evidence="1" id="KW-0677">Repeat</keyword>
<dbReference type="eggNOG" id="KOG2177">
    <property type="taxonomic scope" value="Eukaryota"/>
</dbReference>
<dbReference type="SUPFAM" id="SSF101898">
    <property type="entry name" value="NHL repeat"/>
    <property type="match status" value="1"/>
</dbReference>
<feature type="region of interest" description="Disordered" evidence="3">
    <location>
        <begin position="1"/>
        <end position="123"/>
    </location>
</feature>
<organism>
    <name type="scientific">Branchiostoma floridae</name>
    <name type="common">Florida lancelet</name>
    <name type="synonym">Amphioxus</name>
    <dbReference type="NCBI Taxonomy" id="7739"/>
    <lineage>
        <taxon>Eukaryota</taxon>
        <taxon>Metazoa</taxon>
        <taxon>Chordata</taxon>
        <taxon>Cephalochordata</taxon>
        <taxon>Leptocardii</taxon>
        <taxon>Amphioxiformes</taxon>
        <taxon>Branchiostomatidae</taxon>
        <taxon>Branchiostoma</taxon>
    </lineage>
</organism>
<dbReference type="PANTHER" id="PTHR24104:SF50">
    <property type="entry name" value="SMP-30_GLUCONOLACTONASE_LRE-LIKE REGION DOMAIN-CONTAINING PROTEIN"/>
    <property type="match status" value="1"/>
</dbReference>
<feature type="compositionally biased region" description="Basic and acidic residues" evidence="3">
    <location>
        <begin position="106"/>
        <end position="123"/>
    </location>
</feature>
<dbReference type="EMBL" id="GG666510">
    <property type="protein sequence ID" value="EEN60862.1"/>
    <property type="molecule type" value="Genomic_DNA"/>
</dbReference>
<evidence type="ECO:0000256" key="4">
    <source>
        <dbReference type="SAM" id="Phobius"/>
    </source>
</evidence>
<protein>
    <recommendedName>
        <fullName evidence="6">SMP-30/Gluconolactonase/LRE-like region domain-containing protein</fullName>
    </recommendedName>
</protein>
<dbReference type="Gene3D" id="2.120.10.30">
    <property type="entry name" value="TolB, C-terminal domain"/>
    <property type="match status" value="1"/>
</dbReference>
<dbReference type="STRING" id="7739.C3YG57"/>
<sequence length="495" mass="54742">MYEQAQPVRYPVSGSGIGQTAGPSSQTSHCGQQRFRKDNNSKTCSSKKAGSSSGPYEEAEAVYHTINDRDVPPPLPHPHPAQHSDQEATLPRAGTGNESNPGNLRCEAHTSTDRTSEDGPDSHLSRCKLIRIHMYIAMAFMAIMIMVGFCLMMIANTRELTRLSSAVEVLQGDLHNTSKKLTAFDTLKRRLDYDESRITFLEERLHEMTKKLESSNETVESKISFGGRGSEPGKFNGNYGVAVSTDNEIFVTDYHNKRVQVFGMNGVFLRLFPTKVLLEHKHTLINPYGVAVDTISNVWVTGDDDDNDLPQVYVIKYSSKGGLPLTIFNKRKPTKYTPPTITIDKRNNRIIVAISNEILIFLPNGSLSQSFVMTQSEGTGLYPLTPNENGNVIIADYDSVHVYSKSGDHMYSFRGEGKDKGQMAWVSGIGVDKSGYIIVANTGNNRIDMFTKQGEFVRTMVRMNGPGALAIGPEGQLVVTSTRTVTVFQPRVVFL</sequence>
<evidence type="ECO:0000256" key="1">
    <source>
        <dbReference type="ARBA" id="ARBA00022737"/>
    </source>
</evidence>
<evidence type="ECO:0000256" key="3">
    <source>
        <dbReference type="SAM" id="MobiDB-lite"/>
    </source>
</evidence>
<feature type="compositionally biased region" description="Polar residues" evidence="3">
    <location>
        <begin position="41"/>
        <end position="54"/>
    </location>
</feature>
<feature type="repeat" description="NHL" evidence="2">
    <location>
        <begin position="222"/>
        <end position="265"/>
    </location>
</feature>
<dbReference type="PANTHER" id="PTHR24104">
    <property type="entry name" value="E3 UBIQUITIN-PROTEIN LIGASE NHLRC1-RELATED"/>
    <property type="match status" value="1"/>
</dbReference>
<keyword evidence="4" id="KW-0472">Membrane</keyword>